<keyword evidence="8 10" id="KW-0786">Thiamine pyrophosphate</keyword>
<dbReference type="GO" id="GO:0016114">
    <property type="term" value="P:terpenoid biosynthetic process"/>
    <property type="evidence" value="ECO:0007669"/>
    <property type="project" value="UniProtKB-UniRule"/>
</dbReference>
<keyword evidence="4 10" id="KW-0808">Transferase</keyword>
<comment type="similarity">
    <text evidence="2 10">Belongs to the transketolase family. DXPS subfamily.</text>
</comment>
<dbReference type="InterPro" id="IPR005477">
    <property type="entry name" value="Dxylulose-5-P_synthase"/>
</dbReference>
<evidence type="ECO:0000256" key="1">
    <source>
        <dbReference type="ARBA" id="ARBA00004980"/>
    </source>
</evidence>
<dbReference type="PROSITE" id="PS00801">
    <property type="entry name" value="TRANSKETOLASE_1"/>
    <property type="match status" value="1"/>
</dbReference>
<keyword evidence="6 10" id="KW-0460">Magnesium</keyword>
<dbReference type="GO" id="GO:0000287">
    <property type="term" value="F:magnesium ion binding"/>
    <property type="evidence" value="ECO:0007669"/>
    <property type="project" value="UniProtKB-UniRule"/>
</dbReference>
<dbReference type="Proteomes" id="UP000823964">
    <property type="component" value="Unassembled WGS sequence"/>
</dbReference>
<comment type="caution">
    <text evidence="12">The sequence shown here is derived from an EMBL/GenBank/DDBJ whole genome shotgun (WGS) entry which is preliminary data.</text>
</comment>
<dbReference type="HAMAP" id="MF_00315">
    <property type="entry name" value="DXP_synth"/>
    <property type="match status" value="1"/>
</dbReference>
<dbReference type="Pfam" id="PF02779">
    <property type="entry name" value="Transket_pyr"/>
    <property type="match status" value="1"/>
</dbReference>
<dbReference type="PANTHER" id="PTHR43322:SF5">
    <property type="entry name" value="1-DEOXY-D-XYLULOSE-5-PHOSPHATE SYNTHASE, CHLOROPLASTIC"/>
    <property type="match status" value="1"/>
</dbReference>
<evidence type="ECO:0000256" key="2">
    <source>
        <dbReference type="ARBA" id="ARBA00011081"/>
    </source>
</evidence>
<comment type="cofactor">
    <cofactor evidence="10">
        <name>thiamine diphosphate</name>
        <dbReference type="ChEBI" id="CHEBI:58937"/>
    </cofactor>
    <text evidence="10">Binds 1 thiamine pyrophosphate per subunit.</text>
</comment>
<dbReference type="NCBIfam" id="NF003933">
    <property type="entry name" value="PRK05444.2-2"/>
    <property type="match status" value="1"/>
</dbReference>
<dbReference type="InterPro" id="IPR005475">
    <property type="entry name" value="Transketolase-like_Pyr-bd"/>
</dbReference>
<dbReference type="InterPro" id="IPR009014">
    <property type="entry name" value="Transketo_C/PFOR_II"/>
</dbReference>
<evidence type="ECO:0000256" key="7">
    <source>
        <dbReference type="ARBA" id="ARBA00022977"/>
    </source>
</evidence>
<gene>
    <name evidence="10 12" type="primary">dxs</name>
    <name evidence="12" type="ORF">H9862_03315</name>
</gene>
<feature type="binding site" evidence="10">
    <location>
        <position position="368"/>
    </location>
    <ligand>
        <name>thiamine diphosphate</name>
        <dbReference type="ChEBI" id="CHEBI:58937"/>
    </ligand>
</feature>
<dbReference type="Pfam" id="PF13292">
    <property type="entry name" value="DXP_synthase_N"/>
    <property type="match status" value="1"/>
</dbReference>
<evidence type="ECO:0000256" key="10">
    <source>
        <dbReference type="HAMAP-Rule" id="MF_00315"/>
    </source>
</evidence>
<sequence length="629" mass="68759">MDSASSKSLLESLQSPSDLKKLPEDQLPRLSAEIRRFLIEVLSETGGHLAPNLGVVELTIALHRIFTTPRDKILFDVSHQSYIHKLLTGRAGRFRTLRQFGGLSGFSKRAESEHDAYGAGHAGTALSAGLGMAAARDLAGDDYDVVAVVGDGSFGCGTTLEGLNNISTTTKKFILILNDNEWSIDKNVGALSRYFSKLQETETYEWLRRRTRQVIETIAGKRAREQASRLVHAVRGLISPLSFFQELGLTYYGPIDGHNIKRLEAVLRAARSRKEPAIIHIITEKGRGYAPARSDPAKFHGIGRYNIANGATAAGGLTYSQAFGQTLAQLAKEDPRITAITAAMPSGTGLSIFREHYPRRFYDVGIAEEHALLFACGQACMGQRPFVAVYSTFMQRAVDMIQHDAALQRLPVRLCMDRAGLSPDDGPTHHGLFDIAMLRCIPDLVMMQPKDEAELACMLRTMQQTDDVPSAIRYPRGSGEGVPMPEHPEALPIGKAELLQRGEDGGVCLVALGNMNSVALAVRSLLAANGMAATCINARFIKPLDADMLCAEAARHRLVVTLEDHVVDGGFGSAVLELLSERDCRTPLLRVGWPGRFIEHGSLEKLREKYGLTPQAIAERIIAKLESLR</sequence>
<comment type="catalytic activity">
    <reaction evidence="10">
        <text>D-glyceraldehyde 3-phosphate + pyruvate + H(+) = 1-deoxy-D-xylulose 5-phosphate + CO2</text>
        <dbReference type="Rhea" id="RHEA:12605"/>
        <dbReference type="ChEBI" id="CHEBI:15361"/>
        <dbReference type="ChEBI" id="CHEBI:15378"/>
        <dbReference type="ChEBI" id="CHEBI:16526"/>
        <dbReference type="ChEBI" id="CHEBI:57792"/>
        <dbReference type="ChEBI" id="CHEBI:59776"/>
        <dbReference type="EC" id="2.2.1.7"/>
    </reaction>
</comment>
<dbReference type="InterPro" id="IPR020826">
    <property type="entry name" value="Transketolase_BS"/>
</dbReference>
<feature type="domain" description="Transketolase-like pyrimidine-binding" evidence="11">
    <location>
        <begin position="317"/>
        <end position="482"/>
    </location>
</feature>
<evidence type="ECO:0000313" key="13">
    <source>
        <dbReference type="Proteomes" id="UP000823964"/>
    </source>
</evidence>
<evidence type="ECO:0000256" key="4">
    <source>
        <dbReference type="ARBA" id="ARBA00022679"/>
    </source>
</evidence>
<evidence type="ECO:0000313" key="12">
    <source>
        <dbReference type="EMBL" id="HIX19617.1"/>
    </source>
</evidence>
<feature type="binding site" evidence="10">
    <location>
        <position position="151"/>
    </location>
    <ligand>
        <name>Mg(2+)</name>
        <dbReference type="ChEBI" id="CHEBI:18420"/>
    </ligand>
</feature>
<dbReference type="NCBIfam" id="TIGR00204">
    <property type="entry name" value="dxs"/>
    <property type="match status" value="1"/>
</dbReference>
<dbReference type="GO" id="GO:0008661">
    <property type="term" value="F:1-deoxy-D-xylulose-5-phosphate synthase activity"/>
    <property type="evidence" value="ECO:0007669"/>
    <property type="project" value="UniProtKB-UniRule"/>
</dbReference>
<evidence type="ECO:0000256" key="3">
    <source>
        <dbReference type="ARBA" id="ARBA00011738"/>
    </source>
</evidence>
<dbReference type="SMART" id="SM00861">
    <property type="entry name" value="Transket_pyr"/>
    <property type="match status" value="1"/>
</dbReference>
<comment type="function">
    <text evidence="10">Catalyzes the acyloin condensation reaction between C atoms 2 and 3 of pyruvate and glyceraldehyde 3-phosphate to yield 1-deoxy-D-xylulose-5-phosphate (DXP).</text>
</comment>
<feature type="binding site" evidence="10">
    <location>
        <position position="79"/>
    </location>
    <ligand>
        <name>thiamine diphosphate</name>
        <dbReference type="ChEBI" id="CHEBI:58937"/>
    </ligand>
</feature>
<keyword evidence="9 10" id="KW-0414">Isoprene biosynthesis</keyword>
<dbReference type="InterPro" id="IPR033248">
    <property type="entry name" value="Transketolase_C"/>
</dbReference>
<dbReference type="GO" id="GO:0009228">
    <property type="term" value="P:thiamine biosynthetic process"/>
    <property type="evidence" value="ECO:0007669"/>
    <property type="project" value="UniProtKB-UniRule"/>
</dbReference>
<evidence type="ECO:0000256" key="6">
    <source>
        <dbReference type="ARBA" id="ARBA00022842"/>
    </source>
</evidence>
<dbReference type="GO" id="GO:0030976">
    <property type="term" value="F:thiamine pyrophosphate binding"/>
    <property type="evidence" value="ECO:0007669"/>
    <property type="project" value="UniProtKB-UniRule"/>
</dbReference>
<dbReference type="SUPFAM" id="SSF52518">
    <property type="entry name" value="Thiamin diphosphate-binding fold (THDP-binding)"/>
    <property type="match status" value="2"/>
</dbReference>
<dbReference type="SUPFAM" id="SSF52922">
    <property type="entry name" value="TK C-terminal domain-like"/>
    <property type="match status" value="1"/>
</dbReference>
<dbReference type="CDD" id="cd02007">
    <property type="entry name" value="TPP_DXS"/>
    <property type="match status" value="1"/>
</dbReference>
<dbReference type="AlphaFoldDB" id="A0A9D1VAW3"/>
<comment type="subunit">
    <text evidence="3 10">Homodimer.</text>
</comment>
<evidence type="ECO:0000259" key="11">
    <source>
        <dbReference type="SMART" id="SM00861"/>
    </source>
</evidence>
<dbReference type="PANTHER" id="PTHR43322">
    <property type="entry name" value="1-D-DEOXYXYLULOSE 5-PHOSPHATE SYNTHASE-RELATED"/>
    <property type="match status" value="1"/>
</dbReference>
<feature type="binding site" evidence="10">
    <location>
        <position position="289"/>
    </location>
    <ligand>
        <name>thiamine diphosphate</name>
        <dbReference type="ChEBI" id="CHEBI:58937"/>
    </ligand>
</feature>
<evidence type="ECO:0000256" key="5">
    <source>
        <dbReference type="ARBA" id="ARBA00022723"/>
    </source>
</evidence>
<dbReference type="InterPro" id="IPR049557">
    <property type="entry name" value="Transketolase_CS"/>
</dbReference>
<feature type="binding site" evidence="10">
    <location>
        <position position="180"/>
    </location>
    <ligand>
        <name>thiamine diphosphate</name>
        <dbReference type="ChEBI" id="CHEBI:58937"/>
    </ligand>
</feature>
<keyword evidence="5 10" id="KW-0479">Metal-binding</keyword>
<feature type="binding site" evidence="10">
    <location>
        <position position="180"/>
    </location>
    <ligand>
        <name>Mg(2+)</name>
        <dbReference type="ChEBI" id="CHEBI:18420"/>
    </ligand>
</feature>
<feature type="binding site" evidence="10">
    <location>
        <begin position="152"/>
        <end position="153"/>
    </location>
    <ligand>
        <name>thiamine diphosphate</name>
        <dbReference type="ChEBI" id="CHEBI:58937"/>
    </ligand>
</feature>
<feature type="binding site" evidence="10">
    <location>
        <begin position="120"/>
        <end position="122"/>
    </location>
    <ligand>
        <name>thiamine diphosphate</name>
        <dbReference type="ChEBI" id="CHEBI:58937"/>
    </ligand>
</feature>
<keyword evidence="7 10" id="KW-0784">Thiamine biosynthesis</keyword>
<dbReference type="Gene3D" id="3.40.50.920">
    <property type="match status" value="1"/>
</dbReference>
<name>A0A9D1VAW3_9BACT</name>
<protein>
    <recommendedName>
        <fullName evidence="10">1-deoxy-D-xylulose-5-phosphate synthase</fullName>
        <ecNumber evidence="10">2.2.1.7</ecNumber>
    </recommendedName>
    <alternativeName>
        <fullName evidence="10">1-deoxyxylulose-5-phosphate synthase</fullName>
        <shortName evidence="10">DXP synthase</shortName>
        <shortName evidence="10">DXPS</shortName>
    </alternativeName>
</protein>
<dbReference type="FunFam" id="3.40.50.920:FF:000002">
    <property type="entry name" value="1-deoxy-D-xylulose-5-phosphate synthase"/>
    <property type="match status" value="1"/>
</dbReference>
<dbReference type="EMBL" id="DXFQ01000054">
    <property type="protein sequence ID" value="HIX19617.1"/>
    <property type="molecule type" value="Genomic_DNA"/>
</dbReference>
<proteinExistence type="inferred from homology"/>
<reference evidence="12" key="1">
    <citation type="journal article" date="2021" name="PeerJ">
        <title>Extensive microbial diversity within the chicken gut microbiome revealed by metagenomics and culture.</title>
        <authorList>
            <person name="Gilroy R."/>
            <person name="Ravi A."/>
            <person name="Getino M."/>
            <person name="Pursley I."/>
            <person name="Horton D.L."/>
            <person name="Alikhan N.F."/>
            <person name="Baker D."/>
            <person name="Gharbi K."/>
            <person name="Hall N."/>
            <person name="Watson M."/>
            <person name="Adriaenssens E.M."/>
            <person name="Foster-Nyarko E."/>
            <person name="Jarju S."/>
            <person name="Secka A."/>
            <person name="Antonio M."/>
            <person name="Oren A."/>
            <person name="Chaudhuri R.R."/>
            <person name="La Ragione R."/>
            <person name="Hildebrand F."/>
            <person name="Pallen M.J."/>
        </authorList>
    </citation>
    <scope>NUCLEOTIDE SEQUENCE</scope>
    <source>
        <strain evidence="12">14975</strain>
    </source>
</reference>
<dbReference type="GO" id="GO:0005829">
    <property type="term" value="C:cytosol"/>
    <property type="evidence" value="ECO:0007669"/>
    <property type="project" value="TreeGrafter"/>
</dbReference>
<dbReference type="Pfam" id="PF02780">
    <property type="entry name" value="Transketolase_C"/>
    <property type="match status" value="1"/>
</dbReference>
<dbReference type="InterPro" id="IPR029061">
    <property type="entry name" value="THDP-binding"/>
</dbReference>
<evidence type="ECO:0000256" key="9">
    <source>
        <dbReference type="ARBA" id="ARBA00023229"/>
    </source>
</evidence>
<organism evidence="12 13">
    <name type="scientific">Candidatus Akkermansia intestinigallinarum</name>
    <dbReference type="NCBI Taxonomy" id="2838431"/>
    <lineage>
        <taxon>Bacteria</taxon>
        <taxon>Pseudomonadati</taxon>
        <taxon>Verrucomicrobiota</taxon>
        <taxon>Verrucomicrobiia</taxon>
        <taxon>Verrucomicrobiales</taxon>
        <taxon>Akkermansiaceae</taxon>
        <taxon>Akkermansia</taxon>
    </lineage>
</organism>
<dbReference type="GO" id="GO:0019288">
    <property type="term" value="P:isopentenyl diphosphate biosynthetic process, methylerythritol 4-phosphate pathway"/>
    <property type="evidence" value="ECO:0007669"/>
    <property type="project" value="TreeGrafter"/>
</dbReference>
<dbReference type="Gene3D" id="3.40.50.970">
    <property type="match status" value="2"/>
</dbReference>
<accession>A0A9D1VAW3</accession>
<reference evidence="12" key="2">
    <citation type="submission" date="2021-04" db="EMBL/GenBank/DDBJ databases">
        <authorList>
            <person name="Gilroy R."/>
        </authorList>
    </citation>
    <scope>NUCLEOTIDE SEQUENCE</scope>
    <source>
        <strain evidence="12">14975</strain>
    </source>
</reference>
<evidence type="ECO:0000256" key="8">
    <source>
        <dbReference type="ARBA" id="ARBA00023052"/>
    </source>
</evidence>
<dbReference type="CDD" id="cd07033">
    <property type="entry name" value="TPP_PYR_DXS_TK_like"/>
    <property type="match status" value="1"/>
</dbReference>
<dbReference type="EC" id="2.2.1.7" evidence="10"/>
<comment type="cofactor">
    <cofactor evidence="10">
        <name>Mg(2+)</name>
        <dbReference type="ChEBI" id="CHEBI:18420"/>
    </cofactor>
    <text evidence="10">Binds 1 Mg(2+) ion per subunit.</text>
</comment>
<comment type="pathway">
    <text evidence="1 10">Metabolic intermediate biosynthesis; 1-deoxy-D-xylulose 5-phosphate biosynthesis; 1-deoxy-D-xylulose 5-phosphate from D-glyceraldehyde 3-phosphate and pyruvate: step 1/1.</text>
</comment>
<dbReference type="PROSITE" id="PS00802">
    <property type="entry name" value="TRANSKETOLASE_2"/>
    <property type="match status" value="1"/>
</dbReference>